<comment type="caution">
    <text evidence="3">The sequence shown here is derived from an EMBL/GenBank/DDBJ whole genome shotgun (WGS) entry which is preliminary data.</text>
</comment>
<name>D3AYC4_HETP5</name>
<accession>D3AYC4</accession>
<dbReference type="GeneID" id="31356714"/>
<keyword evidence="1" id="KW-0175">Coiled coil</keyword>
<sequence>MQTLISVDILTPAFHFPSTYQKSEIFSLCRANIGTEDLEFIPINSHRIGMVILDSKFNMESIEWVYQQNCSFVTQLQRATESLQVFQERIMKDQQTILELKREVSSLKKIENDLMLKLEEQIELHRESEAKAEEIILDLQHQLLNTINYLKMVQQHSSQHPITVTNYNNHRANDLFRPSRLHLPVLLNSVSFENLKANINQHAAETAAATAATVMSNPNNSNSSSSSNNNNINNTDIDENINIFNEKKQQQQDQQNHHQQQLSSNSKSYDSSDDGDIDVKVNNECINNNNCSNNSSSSNDNSNCNSNSKSYDNSNIPMISINNIIVASSSISSPNLINSSSSSVFTPPSTPKTKCFDLNIAMSAGKTKQRRPIEKEIIKRNEVFKAATEETTTFLLCVGYDGLLMDIRLLGVCCTNEFLLICSIFPFILLCKLYLI</sequence>
<evidence type="ECO:0000313" key="4">
    <source>
        <dbReference type="Proteomes" id="UP000001396"/>
    </source>
</evidence>
<protein>
    <submittedName>
        <fullName evidence="3">Uncharacterized protein</fullName>
    </submittedName>
</protein>
<evidence type="ECO:0000256" key="1">
    <source>
        <dbReference type="SAM" id="Coils"/>
    </source>
</evidence>
<gene>
    <name evidence="3" type="ORF">PPL_01184</name>
</gene>
<dbReference type="EMBL" id="ADBJ01000004">
    <property type="protein sequence ID" value="EFA85951.1"/>
    <property type="molecule type" value="Genomic_DNA"/>
</dbReference>
<feature type="compositionally biased region" description="Low complexity" evidence="2">
    <location>
        <begin position="215"/>
        <end position="244"/>
    </location>
</feature>
<dbReference type="InParanoid" id="D3AYC4"/>
<keyword evidence="4" id="KW-1185">Reference proteome</keyword>
<evidence type="ECO:0000256" key="2">
    <source>
        <dbReference type="SAM" id="MobiDB-lite"/>
    </source>
</evidence>
<dbReference type="Proteomes" id="UP000001396">
    <property type="component" value="Unassembled WGS sequence"/>
</dbReference>
<feature type="region of interest" description="Disordered" evidence="2">
    <location>
        <begin position="215"/>
        <end position="281"/>
    </location>
</feature>
<reference evidence="3 4" key="1">
    <citation type="journal article" date="2011" name="Genome Res.">
        <title>Phylogeny-wide analysis of social amoeba genomes highlights ancient origins for complex intercellular communication.</title>
        <authorList>
            <person name="Heidel A.J."/>
            <person name="Lawal H.M."/>
            <person name="Felder M."/>
            <person name="Schilde C."/>
            <person name="Helps N.R."/>
            <person name="Tunggal B."/>
            <person name="Rivero F."/>
            <person name="John U."/>
            <person name="Schleicher M."/>
            <person name="Eichinger L."/>
            <person name="Platzer M."/>
            <person name="Noegel A.A."/>
            <person name="Schaap P."/>
            <person name="Gloeckner G."/>
        </authorList>
    </citation>
    <scope>NUCLEOTIDE SEQUENCE [LARGE SCALE GENOMIC DNA]</scope>
    <source>
        <strain evidence="4">ATCC 26659 / Pp 5 / PN500</strain>
    </source>
</reference>
<organism evidence="3 4">
    <name type="scientific">Heterostelium pallidum (strain ATCC 26659 / Pp 5 / PN500)</name>
    <name type="common">Cellular slime mold</name>
    <name type="synonym">Polysphondylium pallidum</name>
    <dbReference type="NCBI Taxonomy" id="670386"/>
    <lineage>
        <taxon>Eukaryota</taxon>
        <taxon>Amoebozoa</taxon>
        <taxon>Evosea</taxon>
        <taxon>Eumycetozoa</taxon>
        <taxon>Dictyostelia</taxon>
        <taxon>Acytosteliales</taxon>
        <taxon>Acytosteliaceae</taxon>
        <taxon>Heterostelium</taxon>
    </lineage>
</organism>
<evidence type="ECO:0000313" key="3">
    <source>
        <dbReference type="EMBL" id="EFA85951.1"/>
    </source>
</evidence>
<feature type="coiled-coil region" evidence="1">
    <location>
        <begin position="83"/>
        <end position="135"/>
    </location>
</feature>
<dbReference type="RefSeq" id="XP_020438057.1">
    <property type="nucleotide sequence ID" value="XM_020572199.1"/>
</dbReference>
<proteinExistence type="predicted"/>
<feature type="compositionally biased region" description="Low complexity" evidence="2">
    <location>
        <begin position="251"/>
        <end position="269"/>
    </location>
</feature>
<dbReference type="AlphaFoldDB" id="D3AYC4"/>